<dbReference type="EMBL" id="JAESVD010000001">
    <property type="protein sequence ID" value="MBL4911929.1"/>
    <property type="molecule type" value="Genomic_DNA"/>
</dbReference>
<reference evidence="1 2" key="1">
    <citation type="submission" date="2021-01" db="EMBL/GenBank/DDBJ databases">
        <title>Genome sequence of Shewanella schlegeliana JCM 11561.</title>
        <authorList>
            <person name="Zhang H."/>
            <person name="Li C."/>
        </authorList>
    </citation>
    <scope>NUCLEOTIDE SEQUENCE [LARGE SCALE GENOMIC DNA]</scope>
    <source>
        <strain evidence="1 2">JCM 11561</strain>
    </source>
</reference>
<gene>
    <name evidence="1" type="ORF">JMA39_02020</name>
</gene>
<proteinExistence type="predicted"/>
<keyword evidence="2" id="KW-1185">Reference proteome</keyword>
<dbReference type="RefSeq" id="WP_202720163.1">
    <property type="nucleotide sequence ID" value="NZ_BPEX01000006.1"/>
</dbReference>
<comment type="caution">
    <text evidence="1">The sequence shown here is derived from an EMBL/GenBank/DDBJ whole genome shotgun (WGS) entry which is preliminary data.</text>
</comment>
<evidence type="ECO:0000313" key="2">
    <source>
        <dbReference type="Proteomes" id="UP000604898"/>
    </source>
</evidence>
<evidence type="ECO:0000313" key="1">
    <source>
        <dbReference type="EMBL" id="MBL4911929.1"/>
    </source>
</evidence>
<organism evidence="1 2">
    <name type="scientific">Shewanella schlegeliana</name>
    <dbReference type="NCBI Taxonomy" id="190308"/>
    <lineage>
        <taxon>Bacteria</taxon>
        <taxon>Pseudomonadati</taxon>
        <taxon>Pseudomonadota</taxon>
        <taxon>Gammaproteobacteria</taxon>
        <taxon>Alteromonadales</taxon>
        <taxon>Shewanellaceae</taxon>
        <taxon>Shewanella</taxon>
    </lineage>
</organism>
<accession>A0ABS1SVJ8</accession>
<protein>
    <submittedName>
        <fullName evidence="1">Uncharacterized protein</fullName>
    </submittedName>
</protein>
<dbReference type="Proteomes" id="UP000604898">
    <property type="component" value="Unassembled WGS sequence"/>
</dbReference>
<name>A0ABS1SVJ8_9GAMM</name>
<sequence length="81" mass="9231">MDNFLLVDSKILIKQFVKIKPKNPWNSFQGFLIFLNQPPEGNSPSAVSFRRLPHMVVMMDSVQKLCHVRFSLSLSKGPDGQ</sequence>